<dbReference type="RefSeq" id="XP_019050296.1">
    <property type="nucleotide sequence ID" value="XM_019187418.1"/>
</dbReference>
<organism evidence="2">
    <name type="scientific">Kwoniella bestiolae CBS 10118</name>
    <dbReference type="NCBI Taxonomy" id="1296100"/>
    <lineage>
        <taxon>Eukaryota</taxon>
        <taxon>Fungi</taxon>
        <taxon>Dikarya</taxon>
        <taxon>Basidiomycota</taxon>
        <taxon>Agaricomycotina</taxon>
        <taxon>Tremellomycetes</taxon>
        <taxon>Tremellales</taxon>
        <taxon>Cryptococcaceae</taxon>
        <taxon>Kwoniella</taxon>
    </lineage>
</organism>
<evidence type="ECO:0000313" key="4">
    <source>
        <dbReference type="Proteomes" id="UP000092730"/>
    </source>
</evidence>
<reference evidence="2" key="1">
    <citation type="submission" date="2013-07" db="EMBL/GenBank/DDBJ databases">
        <title>The Genome Sequence of Cryptococcus bestiolae CBS10118.</title>
        <authorList>
            <consortium name="The Broad Institute Genome Sequencing Platform"/>
            <person name="Cuomo C."/>
            <person name="Litvintseva A."/>
            <person name="Chen Y."/>
            <person name="Heitman J."/>
            <person name="Sun S."/>
            <person name="Springer D."/>
            <person name="Dromer F."/>
            <person name="Young S.K."/>
            <person name="Zeng Q."/>
            <person name="Gargeya S."/>
            <person name="Fitzgerald M."/>
            <person name="Abouelleil A."/>
            <person name="Alvarado L."/>
            <person name="Berlin A.M."/>
            <person name="Chapman S.B."/>
            <person name="Dewar J."/>
            <person name="Goldberg J."/>
            <person name="Griggs A."/>
            <person name="Gujja S."/>
            <person name="Hansen M."/>
            <person name="Howarth C."/>
            <person name="Imamovic A."/>
            <person name="Larimer J."/>
            <person name="McCowan C."/>
            <person name="Murphy C."/>
            <person name="Pearson M."/>
            <person name="Priest M."/>
            <person name="Roberts A."/>
            <person name="Saif S."/>
            <person name="Shea T."/>
            <person name="Sykes S."/>
            <person name="Wortman J."/>
            <person name="Nusbaum C."/>
            <person name="Birren B."/>
        </authorList>
    </citation>
    <scope>NUCLEOTIDE SEQUENCE [LARGE SCALE GENOMIC DNA]</scope>
    <source>
        <strain evidence="2">CBS 10118</strain>
    </source>
</reference>
<dbReference type="VEuPathDB" id="FungiDB:I302_00722"/>
<evidence type="ECO:0000313" key="2">
    <source>
        <dbReference type="EMBL" id="OCF29226.1"/>
    </source>
</evidence>
<keyword evidence="4" id="KW-1185">Reference proteome</keyword>
<reference evidence="3" key="2">
    <citation type="submission" date="2013-07" db="EMBL/GenBank/DDBJ databases">
        <authorList>
            <consortium name="The Broad Institute Genome Sequencing Platform"/>
            <person name="Cuomo C."/>
            <person name="Litvintseva A."/>
            <person name="Chen Y."/>
            <person name="Heitman J."/>
            <person name="Sun S."/>
            <person name="Springer D."/>
            <person name="Dromer F."/>
            <person name="Young S.K."/>
            <person name="Zeng Q."/>
            <person name="Gargeya S."/>
            <person name="Fitzgerald M."/>
            <person name="Abouelleil A."/>
            <person name="Alvarado L."/>
            <person name="Berlin A.M."/>
            <person name="Chapman S.B."/>
            <person name="Dewar J."/>
            <person name="Goldberg J."/>
            <person name="Griggs A."/>
            <person name="Gujja S."/>
            <person name="Hansen M."/>
            <person name="Howarth C."/>
            <person name="Imamovic A."/>
            <person name="Larimer J."/>
            <person name="McCowan C."/>
            <person name="Murphy C."/>
            <person name="Pearson M."/>
            <person name="Priest M."/>
            <person name="Roberts A."/>
            <person name="Saif S."/>
            <person name="Shea T."/>
            <person name="Sykes S."/>
            <person name="Wortman J."/>
            <person name="Nusbaum C."/>
            <person name="Birren B."/>
        </authorList>
    </citation>
    <scope>NUCLEOTIDE SEQUENCE</scope>
    <source>
        <strain evidence="3">CBS 10118</strain>
    </source>
</reference>
<reference evidence="3" key="4">
    <citation type="submission" date="2024-02" db="EMBL/GenBank/DDBJ databases">
        <title>Comparative genomics of Cryptococcus and Kwoniella reveals pathogenesis evolution and contrasting modes of karyotype evolution via chromosome fusion or intercentromeric recombination.</title>
        <authorList>
            <person name="Coelho M.A."/>
            <person name="David-Palma M."/>
            <person name="Shea T."/>
            <person name="Bowers K."/>
            <person name="McGinley-Smith S."/>
            <person name="Mohammad A.W."/>
            <person name="Gnirke A."/>
            <person name="Yurkov A.M."/>
            <person name="Nowrousian M."/>
            <person name="Sun S."/>
            <person name="Cuomo C.A."/>
            <person name="Heitman J."/>
        </authorList>
    </citation>
    <scope>NUCLEOTIDE SEQUENCE</scope>
    <source>
        <strain evidence="3">CBS 10118</strain>
    </source>
</reference>
<evidence type="ECO:0000256" key="1">
    <source>
        <dbReference type="SAM" id="MobiDB-lite"/>
    </source>
</evidence>
<feature type="region of interest" description="Disordered" evidence="1">
    <location>
        <begin position="184"/>
        <end position="205"/>
    </location>
</feature>
<evidence type="ECO:0000313" key="3">
    <source>
        <dbReference type="EMBL" id="WVW80064.1"/>
    </source>
</evidence>
<dbReference type="AlphaFoldDB" id="A0A1B9GDY2"/>
<dbReference type="KEGG" id="kbi:30205121"/>
<sequence>MSSLLKGDNKIVFDGAKCYYQLTVGGPVSVYEIRYDQSTPTHGEVKKGDIAFAWFGSEKKGKETVPSKMKMTVYKPAENTDFQAVPKEGNYTRLTYMAGRMASYSNSFTDEEIRQGSRYKQRLSYARSKEVYPPYIADSFDQIGIVPGSVGLCHRRDEDSFFATMEIWSPRLMSRETILWNFDDPPNPAKSEDKTEKCPQNGNLFDSDIHSDELNGYKFHKSPSSKKSWAALHRQMGIISENE</sequence>
<dbReference type="GeneID" id="30205121"/>
<name>A0A1B9GDY2_9TREE</name>
<proteinExistence type="predicted"/>
<dbReference type="EMBL" id="KI894018">
    <property type="protein sequence ID" value="OCF29226.1"/>
    <property type="molecule type" value="Genomic_DNA"/>
</dbReference>
<dbReference type="Proteomes" id="UP000092730">
    <property type="component" value="Chromosome 1"/>
</dbReference>
<reference evidence="2" key="3">
    <citation type="submission" date="2014-01" db="EMBL/GenBank/DDBJ databases">
        <title>Evolution of pathogenesis and genome organization in the Tremellales.</title>
        <authorList>
            <person name="Cuomo C."/>
            <person name="Litvintseva A."/>
            <person name="Heitman J."/>
            <person name="Chen Y."/>
            <person name="Sun S."/>
            <person name="Springer D."/>
            <person name="Dromer F."/>
            <person name="Young S."/>
            <person name="Zeng Q."/>
            <person name="Chapman S."/>
            <person name="Gujja S."/>
            <person name="Saif S."/>
            <person name="Birren B."/>
        </authorList>
    </citation>
    <scope>NUCLEOTIDE SEQUENCE</scope>
    <source>
        <strain evidence="2">CBS 10118</strain>
    </source>
</reference>
<dbReference type="EMBL" id="CP144541">
    <property type="protein sequence ID" value="WVW80064.1"/>
    <property type="molecule type" value="Genomic_DNA"/>
</dbReference>
<accession>A0A1B9GDY2</accession>
<gene>
    <name evidence="2" type="ORF">I302_00722</name>
    <name evidence="3" type="ORF">I302_102037</name>
</gene>
<protein>
    <submittedName>
        <fullName evidence="2">Uncharacterized protein</fullName>
    </submittedName>
</protein>